<name>A0A0A9HCX4_ARUDO</name>
<accession>A0A0A9HCX4</accession>
<dbReference type="PANTHER" id="PTHR12725">
    <property type="entry name" value="HALOACID DEHALOGENASE-LIKE HYDROLASE"/>
    <property type="match status" value="1"/>
</dbReference>
<dbReference type="InterPro" id="IPR023214">
    <property type="entry name" value="HAD_sf"/>
</dbReference>
<reference evidence="1" key="2">
    <citation type="journal article" date="2015" name="Data Brief">
        <title>Shoot transcriptome of the giant reed, Arundo donax.</title>
        <authorList>
            <person name="Barrero R.A."/>
            <person name="Guerrero F.D."/>
            <person name="Moolhuijzen P."/>
            <person name="Goolsby J.A."/>
            <person name="Tidwell J."/>
            <person name="Bellgard S.E."/>
            <person name="Bellgard M.I."/>
        </authorList>
    </citation>
    <scope>NUCLEOTIDE SEQUENCE</scope>
    <source>
        <tissue evidence="1">Shoot tissue taken approximately 20 cm above the soil surface</tissue>
    </source>
</reference>
<protein>
    <submittedName>
        <fullName evidence="1">Uncharacterized protein</fullName>
    </submittedName>
</protein>
<dbReference type="InterPro" id="IPR006439">
    <property type="entry name" value="HAD-SF_hydro_IA"/>
</dbReference>
<reference evidence="1" key="1">
    <citation type="submission" date="2014-09" db="EMBL/GenBank/DDBJ databases">
        <authorList>
            <person name="Magalhaes I.L.F."/>
            <person name="Oliveira U."/>
            <person name="Santos F.R."/>
            <person name="Vidigal T.H.D.A."/>
            <person name="Brescovit A.D."/>
            <person name="Santos A.J."/>
        </authorList>
    </citation>
    <scope>NUCLEOTIDE SEQUENCE</scope>
    <source>
        <tissue evidence="1">Shoot tissue taken approximately 20 cm above the soil surface</tissue>
    </source>
</reference>
<dbReference type="Gene3D" id="3.40.50.1000">
    <property type="entry name" value="HAD superfamily/HAD-like"/>
    <property type="match status" value="1"/>
</dbReference>
<dbReference type="PANTHER" id="PTHR12725:SF81">
    <property type="entry name" value="OS03G0701200 PROTEIN"/>
    <property type="match status" value="1"/>
</dbReference>
<dbReference type="EMBL" id="GBRH01164247">
    <property type="protein sequence ID" value="JAE33649.1"/>
    <property type="molecule type" value="Transcribed_RNA"/>
</dbReference>
<dbReference type="InterPro" id="IPR036412">
    <property type="entry name" value="HAD-like_sf"/>
</dbReference>
<dbReference type="SUPFAM" id="SSF56784">
    <property type="entry name" value="HAD-like"/>
    <property type="match status" value="1"/>
</dbReference>
<proteinExistence type="predicted"/>
<evidence type="ECO:0000313" key="1">
    <source>
        <dbReference type="EMBL" id="JAE33649.1"/>
    </source>
</evidence>
<organism evidence="1">
    <name type="scientific">Arundo donax</name>
    <name type="common">Giant reed</name>
    <name type="synonym">Donax arundinaceus</name>
    <dbReference type="NCBI Taxonomy" id="35708"/>
    <lineage>
        <taxon>Eukaryota</taxon>
        <taxon>Viridiplantae</taxon>
        <taxon>Streptophyta</taxon>
        <taxon>Embryophyta</taxon>
        <taxon>Tracheophyta</taxon>
        <taxon>Spermatophyta</taxon>
        <taxon>Magnoliopsida</taxon>
        <taxon>Liliopsida</taxon>
        <taxon>Poales</taxon>
        <taxon>Poaceae</taxon>
        <taxon>PACMAD clade</taxon>
        <taxon>Arundinoideae</taxon>
        <taxon>Arundineae</taxon>
        <taxon>Arundo</taxon>
    </lineage>
</organism>
<dbReference type="NCBIfam" id="TIGR01509">
    <property type="entry name" value="HAD-SF-IA-v3"/>
    <property type="match status" value="1"/>
</dbReference>
<sequence length="125" mass="13370">MNPHLFGEAMGEPAAGDRPMVVLKPSVDAIVATMRVAGSNPRRTLFLDDSERNIAAGKALGLRTALVGKRVRSKEADYALESIGSLRRAIPEIWGGESGQPDLGIDKKGMRSDLESIIQLSSIQA</sequence>
<dbReference type="AlphaFoldDB" id="A0A0A9HCX4"/>